<proteinExistence type="predicted"/>
<accession>A0ACB8EKV9</accession>
<dbReference type="EMBL" id="CM037616">
    <property type="protein sequence ID" value="KAH7993184.1"/>
    <property type="molecule type" value="Genomic_DNA"/>
</dbReference>
<dbReference type="Proteomes" id="UP000827872">
    <property type="component" value="Linkage Group LG03"/>
</dbReference>
<reference evidence="1" key="1">
    <citation type="submission" date="2021-08" db="EMBL/GenBank/DDBJ databases">
        <title>The first chromosome-level gecko genome reveals the dynamic sex chromosomes of Neotropical dwarf geckos (Sphaerodactylidae: Sphaerodactylus).</title>
        <authorList>
            <person name="Pinto B.J."/>
            <person name="Keating S.E."/>
            <person name="Gamble T."/>
        </authorList>
    </citation>
    <scope>NUCLEOTIDE SEQUENCE</scope>
    <source>
        <strain evidence="1">TG3544</strain>
    </source>
</reference>
<sequence>MGGGDGGENKPHTSNPESQALSPKNYNAGVGEAACPQCFVSPAFCYTQTFTHISLPPIKHEKAMLIFSLSASLEQSRLASSLGYRLWPKYFTTSAGRWGRKQRIIRCDPSPFPSPTCSCNPQSSCIRVSGSPCLRFPWLFSPPLAAEMAPCILPLCLRAFLRGGAAMVSKQAPKQAQAPNPSPWVQEGTADSRTKRVVPDASIKKPPILGVGGGGSLLPSHGAPLLGDLPQTSKFFPASASSAARLGFANAASPVHPTATQIPISPLALVPLPVRGLLQPSSAVARHRSSASTLAYFRANGEGLHRDGRAYNRS</sequence>
<keyword evidence="2" id="KW-1185">Reference proteome</keyword>
<evidence type="ECO:0000313" key="2">
    <source>
        <dbReference type="Proteomes" id="UP000827872"/>
    </source>
</evidence>
<gene>
    <name evidence="1" type="ORF">K3G42_029591</name>
</gene>
<evidence type="ECO:0000313" key="1">
    <source>
        <dbReference type="EMBL" id="KAH7993184.1"/>
    </source>
</evidence>
<name>A0ACB8EKV9_9SAUR</name>
<organism evidence="1 2">
    <name type="scientific">Sphaerodactylus townsendi</name>
    <dbReference type="NCBI Taxonomy" id="933632"/>
    <lineage>
        <taxon>Eukaryota</taxon>
        <taxon>Metazoa</taxon>
        <taxon>Chordata</taxon>
        <taxon>Craniata</taxon>
        <taxon>Vertebrata</taxon>
        <taxon>Euteleostomi</taxon>
        <taxon>Lepidosauria</taxon>
        <taxon>Squamata</taxon>
        <taxon>Bifurcata</taxon>
        <taxon>Gekkota</taxon>
        <taxon>Sphaerodactylidae</taxon>
        <taxon>Sphaerodactylus</taxon>
    </lineage>
</organism>
<protein>
    <submittedName>
        <fullName evidence="1">Uncharacterized protein</fullName>
    </submittedName>
</protein>
<comment type="caution">
    <text evidence="1">The sequence shown here is derived from an EMBL/GenBank/DDBJ whole genome shotgun (WGS) entry which is preliminary data.</text>
</comment>